<evidence type="ECO:0000256" key="1">
    <source>
        <dbReference type="SAM" id="Phobius"/>
    </source>
</evidence>
<evidence type="ECO:0000313" key="2">
    <source>
        <dbReference type="EMBL" id="MBS5146998.1"/>
    </source>
</evidence>
<dbReference type="AlphaFoldDB" id="A0A943GPF5"/>
<evidence type="ECO:0000313" key="3">
    <source>
        <dbReference type="Proteomes" id="UP000738879"/>
    </source>
</evidence>
<comment type="caution">
    <text evidence="2">The sequence shown here is derived from an EMBL/GenBank/DDBJ whole genome shotgun (WGS) entry which is preliminary data.</text>
</comment>
<sequence length="212" mass="23070">MMMNPGDMTFEFDFGMGEYRGYVVARDSRIVRMASAVAGVCVLMLALGTLPVRTGGDKVVVCGMASIAVLFLLGGAFGRLPWFSAARRPQAEAYLSRHGATDGQPSFRQRVVLADDGITVVFGPHSCWPSGARTIKKPWSEWKRVVSARDGVLVEADTHQGGPLSGLLGFNMLLRMAERDGFQDAFIPAGVFADVDSKELVNWIRERIAASR</sequence>
<keyword evidence="1" id="KW-0812">Transmembrane</keyword>
<keyword evidence="1" id="KW-1133">Transmembrane helix</keyword>
<keyword evidence="1" id="KW-0472">Membrane</keyword>
<proteinExistence type="predicted"/>
<feature type="transmembrane region" description="Helical" evidence="1">
    <location>
        <begin position="30"/>
        <end position="52"/>
    </location>
</feature>
<reference evidence="2" key="1">
    <citation type="submission" date="2021-02" db="EMBL/GenBank/DDBJ databases">
        <title>Infant gut strain persistence is associated with maternal origin, phylogeny, and functional potential including surface adhesion and iron acquisition.</title>
        <authorList>
            <person name="Lou Y.C."/>
        </authorList>
    </citation>
    <scope>NUCLEOTIDE SEQUENCE</scope>
    <source>
        <strain evidence="2">L3_128_245G1_dasL3_128_245G1_concoct_49</strain>
    </source>
</reference>
<accession>A0A943GPF5</accession>
<organism evidence="2 3">
    <name type="scientific">Collinsella intestinalis</name>
    <dbReference type="NCBI Taxonomy" id="147207"/>
    <lineage>
        <taxon>Bacteria</taxon>
        <taxon>Bacillati</taxon>
        <taxon>Actinomycetota</taxon>
        <taxon>Coriobacteriia</taxon>
        <taxon>Coriobacteriales</taxon>
        <taxon>Coriobacteriaceae</taxon>
        <taxon>Collinsella</taxon>
    </lineage>
</organism>
<dbReference type="Proteomes" id="UP000738879">
    <property type="component" value="Unassembled WGS sequence"/>
</dbReference>
<protein>
    <submittedName>
        <fullName evidence="2">Uncharacterized protein</fullName>
    </submittedName>
</protein>
<feature type="transmembrane region" description="Helical" evidence="1">
    <location>
        <begin position="58"/>
        <end position="78"/>
    </location>
</feature>
<dbReference type="EMBL" id="JAGZJA010000005">
    <property type="protein sequence ID" value="MBS5146998.1"/>
    <property type="molecule type" value="Genomic_DNA"/>
</dbReference>
<name>A0A943GPF5_9ACTN</name>
<gene>
    <name evidence="2" type="ORF">KHY67_04775</name>
</gene>